<dbReference type="GO" id="GO:0036424">
    <property type="term" value="F:L-phosphoserine phosphatase activity"/>
    <property type="evidence" value="ECO:0007669"/>
    <property type="project" value="TreeGrafter"/>
</dbReference>
<organism evidence="5">
    <name type="scientific">Candidatus Heimdallarchaeum aukensis</name>
    <dbReference type="NCBI Taxonomy" id="2876573"/>
    <lineage>
        <taxon>Archaea</taxon>
        <taxon>Promethearchaeati</taxon>
        <taxon>Candidatus Heimdallarchaeota</taxon>
        <taxon>Candidatus Heimdallarchaeia (ex Rinke et al. 2021) (nom. nud.)</taxon>
        <taxon>Candidatus Heimdallarchaeales</taxon>
        <taxon>Candidatus Heimdallarchaeaceae</taxon>
        <taxon>Candidatus Heimdallarchaeum</taxon>
    </lineage>
</organism>
<evidence type="ECO:0000256" key="3">
    <source>
        <dbReference type="ARBA" id="ARBA00022801"/>
    </source>
</evidence>
<dbReference type="Pfam" id="PF06888">
    <property type="entry name" value="Put_Phosphatase"/>
    <property type="match status" value="1"/>
</dbReference>
<proteinExistence type="predicted"/>
<dbReference type="Gene3D" id="3.90.1470.20">
    <property type="match status" value="1"/>
</dbReference>
<sequence length="217" mass="25009">MSYTIFCDFDGTITLKDVGKTLLTKFSRDDWQYYDKLVINGEIGTREALIKQWGTVKANEQEIFDVVDQISIDPSFHSFFEWVKEHNIHFIVVSDGFQEYIEEILEKEEIDSSSMDIRANNVKIVNNSLVLSFITEECEHGCANCKYSHVLDYKKKGNKIIYIGDGLSDILPARELADVIFAKEGEDLAKKLKGDPRVIEFSNFEEIKTILEEKIFN</sequence>
<evidence type="ECO:0000256" key="4">
    <source>
        <dbReference type="ARBA" id="ARBA00022842"/>
    </source>
</evidence>
<dbReference type="AlphaFoldDB" id="A0A9Y1BML3"/>
<evidence type="ECO:0000256" key="1">
    <source>
        <dbReference type="ARBA" id="ARBA00001946"/>
    </source>
</evidence>
<dbReference type="NCBIfam" id="TIGR01489">
    <property type="entry name" value="DKMTPPase-SF"/>
    <property type="match status" value="1"/>
</dbReference>
<dbReference type="EMBL" id="CP084166">
    <property type="protein sequence ID" value="UJG41836.1"/>
    <property type="molecule type" value="Genomic_DNA"/>
</dbReference>
<dbReference type="InterPro" id="IPR006384">
    <property type="entry name" value="HAD_hydro_PyrdxlP_Pase-like"/>
</dbReference>
<dbReference type="Gene3D" id="3.40.50.1000">
    <property type="entry name" value="HAD superfamily/HAD-like"/>
    <property type="match status" value="1"/>
</dbReference>
<evidence type="ECO:0000313" key="5">
    <source>
        <dbReference type="EMBL" id="UJG41836.1"/>
    </source>
</evidence>
<accession>A0A9Y1BML3</accession>
<dbReference type="InterPro" id="IPR016965">
    <property type="entry name" value="Pase_PHOSPHO-typ"/>
</dbReference>
<dbReference type="NCBIfam" id="TIGR01488">
    <property type="entry name" value="HAD-SF-IB"/>
    <property type="match status" value="1"/>
</dbReference>
<keyword evidence="4" id="KW-0460">Magnesium</keyword>
<dbReference type="InterPro" id="IPR036412">
    <property type="entry name" value="HAD-like_sf"/>
</dbReference>
<comment type="cofactor">
    <cofactor evidence="1">
        <name>Mg(2+)</name>
        <dbReference type="ChEBI" id="CHEBI:18420"/>
    </cofactor>
</comment>
<evidence type="ECO:0000256" key="2">
    <source>
        <dbReference type="ARBA" id="ARBA00022723"/>
    </source>
</evidence>
<dbReference type="GO" id="GO:0006564">
    <property type="term" value="P:L-serine biosynthetic process"/>
    <property type="evidence" value="ECO:0007669"/>
    <property type="project" value="TreeGrafter"/>
</dbReference>
<dbReference type="PANTHER" id="PTHR43344">
    <property type="entry name" value="PHOSPHOSERINE PHOSPHATASE"/>
    <property type="match status" value="1"/>
</dbReference>
<keyword evidence="3 5" id="KW-0378">Hydrolase</keyword>
<protein>
    <submittedName>
        <fullName evidence="5">MtnX-like HAD-IB family phosphatase</fullName>
        <ecNumber evidence="5">3.1.3.-</ecNumber>
    </submittedName>
</protein>
<gene>
    <name evidence="5" type="ORF">K9W45_05075</name>
</gene>
<dbReference type="GO" id="GO:0005737">
    <property type="term" value="C:cytoplasm"/>
    <property type="evidence" value="ECO:0007669"/>
    <property type="project" value="TreeGrafter"/>
</dbReference>
<dbReference type="EC" id="3.1.3.-" evidence="5"/>
<reference evidence="5" key="1">
    <citation type="journal article" date="2022" name="Nat. Microbiol.">
        <title>Unique mobile elements and scalable gene flow at the prokaryote-eukaryote boundary revealed by circularized Asgard archaea genomes.</title>
        <authorList>
            <person name="Wu F."/>
            <person name="Speth D.R."/>
            <person name="Philosof A."/>
            <person name="Cremiere A."/>
            <person name="Narayanan A."/>
            <person name="Barco R.A."/>
            <person name="Connon S.A."/>
            <person name="Amend J.P."/>
            <person name="Antoshechkin I.A."/>
            <person name="Orphan V.J."/>
        </authorList>
    </citation>
    <scope>NUCLEOTIDE SEQUENCE</scope>
    <source>
        <strain evidence="5">PM71</strain>
    </source>
</reference>
<dbReference type="InterPro" id="IPR050582">
    <property type="entry name" value="HAD-like_SerB"/>
</dbReference>
<dbReference type="PANTHER" id="PTHR43344:SF21">
    <property type="entry name" value="POLYOL PHOSPHATE PHOSPHATASE PYP1"/>
    <property type="match status" value="1"/>
</dbReference>
<dbReference type="GO" id="GO:0000287">
    <property type="term" value="F:magnesium ion binding"/>
    <property type="evidence" value="ECO:0007669"/>
    <property type="project" value="TreeGrafter"/>
</dbReference>
<dbReference type="Proteomes" id="UP001201020">
    <property type="component" value="Chromosome"/>
</dbReference>
<dbReference type="InterPro" id="IPR023214">
    <property type="entry name" value="HAD_sf"/>
</dbReference>
<name>A0A9Y1BML3_9ARCH</name>
<keyword evidence="2" id="KW-0479">Metal-binding</keyword>
<dbReference type="SUPFAM" id="SSF56784">
    <property type="entry name" value="HAD-like"/>
    <property type="match status" value="1"/>
</dbReference>